<evidence type="ECO:0008006" key="3">
    <source>
        <dbReference type="Google" id="ProtNLM"/>
    </source>
</evidence>
<evidence type="ECO:0000313" key="2">
    <source>
        <dbReference type="Proteomes" id="UP000243904"/>
    </source>
</evidence>
<reference evidence="2" key="1">
    <citation type="submission" date="2016-10" db="EMBL/GenBank/DDBJ databases">
        <authorList>
            <person name="Varghese N."/>
            <person name="Submissions S."/>
        </authorList>
    </citation>
    <scope>NUCLEOTIDE SEQUENCE [LARGE SCALE GENOMIC DNA]</scope>
    <source>
        <strain evidence="2">GAS369</strain>
    </source>
</reference>
<accession>A0A1H1P5F4</accession>
<name>A0A1H1P5F4_9BRAD</name>
<dbReference type="Gene3D" id="1.25.40.10">
    <property type="entry name" value="Tetratricopeptide repeat domain"/>
    <property type="match status" value="1"/>
</dbReference>
<sequence>MFQGHIDLDMATPVAASAIPDVLFERGLYWASGRSGVVNLVAAHKWFNLAALKGRSDAIPLRREVAELMSEVEIATAQREARAWMTAH</sequence>
<evidence type="ECO:0000313" key="1">
    <source>
        <dbReference type="EMBL" id="SDS06270.1"/>
    </source>
</evidence>
<proteinExistence type="predicted"/>
<gene>
    <name evidence="1" type="ORF">SAMN05444158_0881</name>
</gene>
<organism evidence="1 2">
    <name type="scientific">Bradyrhizobium canariense</name>
    <dbReference type="NCBI Taxonomy" id="255045"/>
    <lineage>
        <taxon>Bacteria</taxon>
        <taxon>Pseudomonadati</taxon>
        <taxon>Pseudomonadota</taxon>
        <taxon>Alphaproteobacteria</taxon>
        <taxon>Hyphomicrobiales</taxon>
        <taxon>Nitrobacteraceae</taxon>
        <taxon>Bradyrhizobium</taxon>
    </lineage>
</organism>
<dbReference type="EMBL" id="LT629750">
    <property type="protein sequence ID" value="SDS06270.1"/>
    <property type="molecule type" value="Genomic_DNA"/>
</dbReference>
<dbReference type="RefSeq" id="WP_100382253.1">
    <property type="nucleotide sequence ID" value="NZ_LT629750.1"/>
</dbReference>
<keyword evidence="2" id="KW-1185">Reference proteome</keyword>
<protein>
    <recommendedName>
        <fullName evidence="3">Sel1 repeat-containing protein</fullName>
    </recommendedName>
</protein>
<dbReference type="AlphaFoldDB" id="A0A1H1P5F4"/>
<dbReference type="Proteomes" id="UP000243904">
    <property type="component" value="Chromosome I"/>
</dbReference>
<dbReference type="InterPro" id="IPR011990">
    <property type="entry name" value="TPR-like_helical_dom_sf"/>
</dbReference>